<dbReference type="Proteomes" id="UP000789525">
    <property type="component" value="Unassembled WGS sequence"/>
</dbReference>
<feature type="non-terminal residue" evidence="1">
    <location>
        <position position="1"/>
    </location>
</feature>
<organism evidence="1 2">
    <name type="scientific">Acaulospora colombiana</name>
    <dbReference type="NCBI Taxonomy" id="27376"/>
    <lineage>
        <taxon>Eukaryota</taxon>
        <taxon>Fungi</taxon>
        <taxon>Fungi incertae sedis</taxon>
        <taxon>Mucoromycota</taxon>
        <taxon>Glomeromycotina</taxon>
        <taxon>Glomeromycetes</taxon>
        <taxon>Diversisporales</taxon>
        <taxon>Acaulosporaceae</taxon>
        <taxon>Acaulospora</taxon>
    </lineage>
</organism>
<evidence type="ECO:0000313" key="1">
    <source>
        <dbReference type="EMBL" id="CAG8569103.1"/>
    </source>
</evidence>
<sequence length="212" mass="21489">EQPATIAPGMMMISTDDPKVTRSKSSASKKSKTNPRSPTDDTATDDMAQMNAMMAAGASLVPGGMGWPMPPPMQPSQAGLQFPFMPLGPPAGGGPLQMPGGVGGLPPGLPFPPPAIAVPIPAGAPLPHPAQLPPNAQLVPDGRGGHTIIIPPPPGPWNLPFPGPGMMPGPLPTHANGGFPIPIPIPTTASPQRTNVETPSTNDKTTELSTSS</sequence>
<reference evidence="1" key="1">
    <citation type="submission" date="2021-06" db="EMBL/GenBank/DDBJ databases">
        <authorList>
            <person name="Kallberg Y."/>
            <person name="Tangrot J."/>
            <person name="Rosling A."/>
        </authorList>
    </citation>
    <scope>NUCLEOTIDE SEQUENCE</scope>
    <source>
        <strain evidence="1">CL356</strain>
    </source>
</reference>
<accession>A0ACA9M5V2</accession>
<protein>
    <submittedName>
        <fullName evidence="1">13425_t:CDS:1</fullName>
    </submittedName>
</protein>
<name>A0ACA9M5V2_9GLOM</name>
<keyword evidence="2" id="KW-1185">Reference proteome</keyword>
<evidence type="ECO:0000313" key="2">
    <source>
        <dbReference type="Proteomes" id="UP000789525"/>
    </source>
</evidence>
<gene>
    <name evidence="1" type="ORF">ACOLOM_LOCUS5533</name>
</gene>
<dbReference type="EMBL" id="CAJVPT010010305">
    <property type="protein sequence ID" value="CAG8569103.1"/>
    <property type="molecule type" value="Genomic_DNA"/>
</dbReference>
<comment type="caution">
    <text evidence="1">The sequence shown here is derived from an EMBL/GenBank/DDBJ whole genome shotgun (WGS) entry which is preliminary data.</text>
</comment>
<proteinExistence type="predicted"/>